<keyword evidence="1" id="KW-0812">Transmembrane</keyword>
<name>A0A2A6LN49_RHIFR</name>
<feature type="transmembrane region" description="Helical" evidence="1">
    <location>
        <begin position="93"/>
        <end position="115"/>
    </location>
</feature>
<sequence length="245" mass="26058">MEHVQKSPLPILGILDLEPGACPGKPPTPGTIQDPATFGFPVIRETAAGAWVDVVVPGDPELEPAFIAAAERLVQRGATAITADCGFSIRHQAAVAAAVGVPVALSALMLVPVILRQLPAGKLAIMTFDATCFGKDLLKIDDPIELGRIVISGVENTQTWVNEMARPPVPTSAEILQADVCSRIHQLREIHPDIGAVLLECTMFPRVAQSVRHFTGLPVYDITTLCRMLMDSTGARATEGIAFPT</sequence>
<reference evidence="2 3" key="1">
    <citation type="submission" date="2017-09" db="EMBL/GenBank/DDBJ databases">
        <title>Comparative genomics of rhizobia isolated from Phaseolus vulgaris in China.</title>
        <authorList>
            <person name="Tong W."/>
        </authorList>
    </citation>
    <scope>NUCLEOTIDE SEQUENCE [LARGE SCALE GENOMIC DNA]</scope>
    <source>
        <strain evidence="2 3">PCH1</strain>
    </source>
</reference>
<evidence type="ECO:0008006" key="4">
    <source>
        <dbReference type="Google" id="ProtNLM"/>
    </source>
</evidence>
<evidence type="ECO:0000256" key="1">
    <source>
        <dbReference type="SAM" id="Phobius"/>
    </source>
</evidence>
<dbReference type="Proteomes" id="UP000220353">
    <property type="component" value="Unassembled WGS sequence"/>
</dbReference>
<dbReference type="EMBL" id="NWTC01000062">
    <property type="protein sequence ID" value="PDT43798.1"/>
    <property type="molecule type" value="Genomic_DNA"/>
</dbReference>
<keyword evidence="1" id="KW-0472">Membrane</keyword>
<accession>A0A2A6LN49</accession>
<evidence type="ECO:0000313" key="2">
    <source>
        <dbReference type="EMBL" id="PDT43798.1"/>
    </source>
</evidence>
<protein>
    <recommendedName>
        <fullName evidence="4">Aspartate/glutamate racemase family protein</fullName>
    </recommendedName>
</protein>
<gene>
    <name evidence="2" type="ORF">CO661_33045</name>
</gene>
<organism evidence="2 3">
    <name type="scientific">Rhizobium fredii</name>
    <name type="common">Sinorhizobium fredii</name>
    <dbReference type="NCBI Taxonomy" id="380"/>
    <lineage>
        <taxon>Bacteria</taxon>
        <taxon>Pseudomonadati</taxon>
        <taxon>Pseudomonadota</taxon>
        <taxon>Alphaproteobacteria</taxon>
        <taxon>Hyphomicrobiales</taxon>
        <taxon>Rhizobiaceae</taxon>
        <taxon>Sinorhizobium/Ensifer group</taxon>
        <taxon>Sinorhizobium</taxon>
    </lineage>
</organism>
<dbReference type="RefSeq" id="WP_097588141.1">
    <property type="nucleotide sequence ID" value="NZ_NWTC01000062.1"/>
</dbReference>
<evidence type="ECO:0000313" key="3">
    <source>
        <dbReference type="Proteomes" id="UP000220353"/>
    </source>
</evidence>
<dbReference type="AlphaFoldDB" id="A0A2A6LN49"/>
<comment type="caution">
    <text evidence="2">The sequence shown here is derived from an EMBL/GenBank/DDBJ whole genome shotgun (WGS) entry which is preliminary data.</text>
</comment>
<keyword evidence="1" id="KW-1133">Transmembrane helix</keyword>
<proteinExistence type="predicted"/>